<name>A0A0L6TZU3_9FIRM</name>
<dbReference type="NCBIfam" id="TIGR03827">
    <property type="entry name" value="GNAT_ablB"/>
    <property type="match status" value="1"/>
</dbReference>
<dbReference type="Pfam" id="PF00583">
    <property type="entry name" value="Acetyltransf_1"/>
    <property type="match status" value="1"/>
</dbReference>
<dbReference type="EMBL" id="LGYO01000022">
    <property type="protein sequence ID" value="KNZ41781.1"/>
    <property type="molecule type" value="Genomic_DNA"/>
</dbReference>
<feature type="domain" description="N-acetyltransferase" evidence="1">
    <location>
        <begin position="126"/>
        <end position="276"/>
    </location>
</feature>
<proteinExistence type="predicted"/>
<dbReference type="InterPro" id="IPR016181">
    <property type="entry name" value="Acyl_CoA_acyltransferase"/>
</dbReference>
<dbReference type="PATRIC" id="fig|52689.4.peg.1025"/>
<evidence type="ECO:0000259" key="1">
    <source>
        <dbReference type="PROSITE" id="PS51186"/>
    </source>
</evidence>
<dbReference type="InterPro" id="IPR000182">
    <property type="entry name" value="GNAT_dom"/>
</dbReference>
<gene>
    <name evidence="2" type="ORF">AKG39_09095</name>
</gene>
<dbReference type="PROSITE" id="PS51186">
    <property type="entry name" value="GNAT"/>
    <property type="match status" value="1"/>
</dbReference>
<dbReference type="STRING" id="52689.AKG39_09095"/>
<accession>A0A0L6TZU3</accession>
<dbReference type="SUPFAM" id="SSF55729">
    <property type="entry name" value="Acyl-CoA N-acyltransferases (Nat)"/>
    <property type="match status" value="1"/>
</dbReference>
<reference evidence="3" key="1">
    <citation type="submission" date="2015-07" db="EMBL/GenBank/DDBJ databases">
        <title>Draft genome sequence of Acetobacterium bakii DSM 8293, a potential psychrophilic chemical producer through syngas fermentation.</title>
        <authorList>
            <person name="Song Y."/>
            <person name="Hwang S."/>
            <person name="Cho B.-K."/>
        </authorList>
    </citation>
    <scope>NUCLEOTIDE SEQUENCE [LARGE SCALE GENOMIC DNA]</scope>
    <source>
        <strain evidence="3">DSM 8239</strain>
    </source>
</reference>
<dbReference type="GO" id="GO:0008080">
    <property type="term" value="F:N-acetyltransferase activity"/>
    <property type="evidence" value="ECO:0007669"/>
    <property type="project" value="InterPro"/>
</dbReference>
<sequence>MSDTIESFGHSLLQHGKEGNRIYLMKFDERDQKGLLKHMDALASKENYTKIVAKLPASQKNRFEDHGYQQEAIMPSYYQRQQDCVMMCKYFSEDRAKRENAAELEKIIHSVQEKAGEPPTALPELWYLRRLTEDDVPALAQVYQTVFKSYPFPIFNEDYLLETMNDNIQYYGVFTPNGLAAVASSETDPAHLNSEMTDFAVLPEYRGHQLALHLLLELEQQMKEQGYRLLYTIARSLSYGMNSTFAKAGYHFGGTLFNNTQISGSIESMNIWHKEL</sequence>
<keyword evidence="3" id="KW-1185">Reference proteome</keyword>
<dbReference type="InterPro" id="IPR022525">
    <property type="entry name" value="GNAT_AblB"/>
</dbReference>
<dbReference type="Proteomes" id="UP000036873">
    <property type="component" value="Unassembled WGS sequence"/>
</dbReference>
<comment type="caution">
    <text evidence="2">The sequence shown here is derived from an EMBL/GenBank/DDBJ whole genome shotgun (WGS) entry which is preliminary data.</text>
</comment>
<protein>
    <recommendedName>
        <fullName evidence="1">N-acetyltransferase domain-containing protein</fullName>
    </recommendedName>
</protein>
<organism evidence="2 3">
    <name type="scientific">Acetobacterium bakii</name>
    <dbReference type="NCBI Taxonomy" id="52689"/>
    <lineage>
        <taxon>Bacteria</taxon>
        <taxon>Bacillati</taxon>
        <taxon>Bacillota</taxon>
        <taxon>Clostridia</taxon>
        <taxon>Eubacteriales</taxon>
        <taxon>Eubacteriaceae</taxon>
        <taxon>Acetobacterium</taxon>
    </lineage>
</organism>
<dbReference type="AlphaFoldDB" id="A0A0L6TZU3"/>
<dbReference type="OrthoDB" id="9790652at2"/>
<evidence type="ECO:0000313" key="3">
    <source>
        <dbReference type="Proteomes" id="UP000036873"/>
    </source>
</evidence>
<dbReference type="Gene3D" id="3.40.630.30">
    <property type="match status" value="1"/>
</dbReference>
<dbReference type="RefSeq" id="WP_050740076.1">
    <property type="nucleotide sequence ID" value="NZ_LGYO01000022.1"/>
</dbReference>
<evidence type="ECO:0000313" key="2">
    <source>
        <dbReference type="EMBL" id="KNZ41781.1"/>
    </source>
</evidence>